<evidence type="ECO:0000256" key="2">
    <source>
        <dbReference type="ARBA" id="ARBA00022747"/>
    </source>
</evidence>
<evidence type="ECO:0000256" key="3">
    <source>
        <dbReference type="ARBA" id="ARBA00023125"/>
    </source>
</evidence>
<dbReference type="GO" id="GO:0016787">
    <property type="term" value="F:hydrolase activity"/>
    <property type="evidence" value="ECO:0007669"/>
    <property type="project" value="UniProtKB-KW"/>
</dbReference>
<keyword evidence="2" id="KW-0680">Restriction system</keyword>
<keyword evidence="3" id="KW-0238">DNA-binding</keyword>
<dbReference type="EC" id="3.1.21.-" evidence="5"/>
<reference evidence="5" key="1">
    <citation type="submission" date="2023-07" db="EMBL/GenBank/DDBJ databases">
        <title>AMR profile of multidrug- resistance Chryseobacterium gambrini related strain.</title>
        <authorList>
            <person name="Kirdat K."/>
            <person name="Bhatt A."/>
            <person name="Kuyare S."/>
            <person name="Yadav A."/>
        </authorList>
    </citation>
    <scope>NUCLEOTIDE SEQUENCE</scope>
    <source>
        <strain evidence="5">APV-1</strain>
    </source>
</reference>
<comment type="similarity">
    <text evidence="1">Belongs to the type-I restriction system S methylase family.</text>
</comment>
<keyword evidence="6" id="KW-1185">Reference proteome</keyword>
<sequence length="400" mass="45258">MRFPEFTEEWETKKLGEILEFKNGINATKEQYGSGYKFINVLDILNNEFITYDKIIGSVNVNEEIIDKFPVNYGDILFQRSSETREEVGTTSVYLDKDKTATFGGFVIRGKKNGEYEPIFLNKSLKTDLIRNQITSKSGGSTRYNIGQEILASVTLPLPSLNEQTKIASFLSLIDSRIQTQNKIIGQLETLIKGLSEKIYSQKIRFKKFTEKWEVKKLGEIATFYSGGTPLTSKREYFNGNIPFIRSGEINCGKTEQFISELGLKNSSAKIVEVGDILYALYGATSGEIGLSKIRGAINQAVLCIKSDQNHYFIYSYLSYKKESIVSRYLQGGQGNLSAEIVKQIKIYIPALEEQINIAGLLSTIDQKLQIEKKILIKHQSQKQYLLQNLFSRSLTKPTI</sequence>
<protein>
    <submittedName>
        <fullName evidence="5">Restriction endonuclease subunit S</fullName>
        <ecNumber evidence="5">3.1.21.-</ecNumber>
    </submittedName>
</protein>
<keyword evidence="5" id="KW-0378">Hydrolase</keyword>
<dbReference type="InterPro" id="IPR052021">
    <property type="entry name" value="Type-I_RS_S_subunit"/>
</dbReference>
<gene>
    <name evidence="5" type="ORF">QWT87_04970</name>
</gene>
<evidence type="ECO:0000259" key="4">
    <source>
        <dbReference type="Pfam" id="PF01420"/>
    </source>
</evidence>
<comment type="caution">
    <text evidence="5">The sequence shown here is derived from an EMBL/GenBank/DDBJ whole genome shotgun (WGS) entry which is preliminary data.</text>
</comment>
<dbReference type="EMBL" id="JAULSJ010000005">
    <property type="protein sequence ID" value="MDO3424234.1"/>
    <property type="molecule type" value="Genomic_DNA"/>
</dbReference>
<dbReference type="Gene3D" id="3.90.220.20">
    <property type="entry name" value="DNA methylase specificity domains"/>
    <property type="match status" value="2"/>
</dbReference>
<evidence type="ECO:0000313" key="5">
    <source>
        <dbReference type="EMBL" id="MDO3424234.1"/>
    </source>
</evidence>
<dbReference type="SUPFAM" id="SSF116734">
    <property type="entry name" value="DNA methylase specificity domain"/>
    <property type="match status" value="2"/>
</dbReference>
<dbReference type="InterPro" id="IPR044946">
    <property type="entry name" value="Restrct_endonuc_typeI_TRD_sf"/>
</dbReference>
<proteinExistence type="inferred from homology"/>
<accession>A0ABT8TZK5</accession>
<dbReference type="InterPro" id="IPR000055">
    <property type="entry name" value="Restrct_endonuc_typeI_TRD"/>
</dbReference>
<dbReference type="Pfam" id="PF01420">
    <property type="entry name" value="Methylase_S"/>
    <property type="match status" value="2"/>
</dbReference>
<feature type="domain" description="Type I restriction modification DNA specificity" evidence="4">
    <location>
        <begin position="211"/>
        <end position="377"/>
    </location>
</feature>
<organism evidence="5 6">
    <name type="scientific">Chryseobacterium urinae</name>
    <dbReference type="NCBI Taxonomy" id="3058400"/>
    <lineage>
        <taxon>Bacteria</taxon>
        <taxon>Pseudomonadati</taxon>
        <taxon>Bacteroidota</taxon>
        <taxon>Flavobacteriia</taxon>
        <taxon>Flavobacteriales</taxon>
        <taxon>Weeksellaceae</taxon>
        <taxon>Chryseobacterium group</taxon>
        <taxon>Chryseobacterium</taxon>
    </lineage>
</organism>
<dbReference type="RefSeq" id="WP_302714282.1">
    <property type="nucleotide sequence ID" value="NZ_JAULSJ010000005.1"/>
</dbReference>
<evidence type="ECO:0000313" key="6">
    <source>
        <dbReference type="Proteomes" id="UP001168128"/>
    </source>
</evidence>
<dbReference type="Gene3D" id="1.10.287.1120">
    <property type="entry name" value="Bipartite methylase S protein"/>
    <property type="match status" value="1"/>
</dbReference>
<dbReference type="CDD" id="cd17515">
    <property type="entry name" value="RMtype1_S_MjaORF132P_Sau1132ORF3780P-TRD1-CR1_like"/>
    <property type="match status" value="1"/>
</dbReference>
<dbReference type="Proteomes" id="UP001168128">
    <property type="component" value="Unassembled WGS sequence"/>
</dbReference>
<dbReference type="PANTHER" id="PTHR30408:SF13">
    <property type="entry name" value="TYPE I RESTRICTION ENZYME HINDI SPECIFICITY SUBUNIT"/>
    <property type="match status" value="1"/>
</dbReference>
<keyword evidence="5" id="KW-0540">Nuclease</keyword>
<evidence type="ECO:0000256" key="1">
    <source>
        <dbReference type="ARBA" id="ARBA00010923"/>
    </source>
</evidence>
<keyword evidence="5" id="KW-0255">Endonuclease</keyword>
<dbReference type="PANTHER" id="PTHR30408">
    <property type="entry name" value="TYPE-1 RESTRICTION ENZYME ECOKI SPECIFICITY PROTEIN"/>
    <property type="match status" value="1"/>
</dbReference>
<feature type="domain" description="Type I restriction modification DNA specificity" evidence="4">
    <location>
        <begin position="8"/>
        <end position="189"/>
    </location>
</feature>
<dbReference type="CDD" id="cd17517">
    <property type="entry name" value="RMtype1_S_EcoKI_StySPI-TRD2-CR2_like"/>
    <property type="match status" value="1"/>
</dbReference>
<name>A0ABT8TZK5_9FLAO</name>
<dbReference type="GO" id="GO:0004519">
    <property type="term" value="F:endonuclease activity"/>
    <property type="evidence" value="ECO:0007669"/>
    <property type="project" value="UniProtKB-KW"/>
</dbReference>